<name>A0A4Y2C540_ARAVE</name>
<evidence type="ECO:0008006" key="4">
    <source>
        <dbReference type="Google" id="ProtNLM"/>
    </source>
</evidence>
<evidence type="ECO:0000256" key="1">
    <source>
        <dbReference type="SAM" id="MobiDB-lite"/>
    </source>
</evidence>
<gene>
    <name evidence="2" type="ORF">AVEN_165707_1</name>
</gene>
<proteinExistence type="predicted"/>
<evidence type="ECO:0000313" key="3">
    <source>
        <dbReference type="Proteomes" id="UP000499080"/>
    </source>
</evidence>
<dbReference type="Proteomes" id="UP000499080">
    <property type="component" value="Unassembled WGS sequence"/>
</dbReference>
<accession>A0A4Y2C540</accession>
<feature type="region of interest" description="Disordered" evidence="1">
    <location>
        <begin position="164"/>
        <end position="190"/>
    </location>
</feature>
<protein>
    <recommendedName>
        <fullName evidence="4">DUF4817 domain-containing protein</fullName>
    </recommendedName>
</protein>
<feature type="compositionally biased region" description="Polar residues" evidence="1">
    <location>
        <begin position="164"/>
        <end position="176"/>
    </location>
</feature>
<keyword evidence="3" id="KW-1185">Reference proteome</keyword>
<organism evidence="2 3">
    <name type="scientific">Araneus ventricosus</name>
    <name type="common">Orbweaver spider</name>
    <name type="synonym">Epeira ventricosa</name>
    <dbReference type="NCBI Taxonomy" id="182803"/>
    <lineage>
        <taxon>Eukaryota</taxon>
        <taxon>Metazoa</taxon>
        <taxon>Ecdysozoa</taxon>
        <taxon>Arthropoda</taxon>
        <taxon>Chelicerata</taxon>
        <taxon>Arachnida</taxon>
        <taxon>Araneae</taxon>
        <taxon>Araneomorphae</taxon>
        <taxon>Entelegynae</taxon>
        <taxon>Araneoidea</taxon>
        <taxon>Araneidae</taxon>
        <taxon>Araneus</taxon>
    </lineage>
</organism>
<feature type="region of interest" description="Disordered" evidence="1">
    <location>
        <begin position="128"/>
        <end position="149"/>
    </location>
</feature>
<dbReference type="AlphaFoldDB" id="A0A4Y2C540"/>
<sequence>MPGRLRRMVSRWPSDYFLLPRLKEHLSGTRFSSNNDVKTGAKNWFNRQGRDFCQAELNKNQHIRKFNDKRDNSYAQQYSLWFVRCSGDGVGRLRPSSRVQSSVWQRNGYSGKDLATLNCGWMTRTTPNLAPPLQTPATHQREDIWSPTELTSKRPKYIADLQWNRDSSLEPSSSKTRPFHETTAAVPRDI</sequence>
<comment type="caution">
    <text evidence="2">The sequence shown here is derived from an EMBL/GenBank/DDBJ whole genome shotgun (WGS) entry which is preliminary data.</text>
</comment>
<evidence type="ECO:0000313" key="2">
    <source>
        <dbReference type="EMBL" id="GBL98877.1"/>
    </source>
</evidence>
<reference evidence="2 3" key="1">
    <citation type="journal article" date="2019" name="Sci. Rep.">
        <title>Orb-weaving spider Araneus ventricosus genome elucidates the spidroin gene catalogue.</title>
        <authorList>
            <person name="Kono N."/>
            <person name="Nakamura H."/>
            <person name="Ohtoshi R."/>
            <person name="Moran D.A.P."/>
            <person name="Shinohara A."/>
            <person name="Yoshida Y."/>
            <person name="Fujiwara M."/>
            <person name="Mori M."/>
            <person name="Tomita M."/>
            <person name="Arakawa K."/>
        </authorList>
    </citation>
    <scope>NUCLEOTIDE SEQUENCE [LARGE SCALE GENOMIC DNA]</scope>
</reference>
<dbReference type="EMBL" id="BGPR01000143">
    <property type="protein sequence ID" value="GBL98877.1"/>
    <property type="molecule type" value="Genomic_DNA"/>
</dbReference>